<evidence type="ECO:0000259" key="9">
    <source>
        <dbReference type="PROSITE" id="PS50011"/>
    </source>
</evidence>
<dbReference type="InterPro" id="IPR008271">
    <property type="entry name" value="Ser/Thr_kinase_AS"/>
</dbReference>
<evidence type="ECO:0000256" key="7">
    <source>
        <dbReference type="SAM" id="Phobius"/>
    </source>
</evidence>
<keyword evidence="6" id="KW-0325">Glycoprotein</keyword>
<evidence type="ECO:0000313" key="10">
    <source>
        <dbReference type="EnsemblPlants" id="OBART04G09190.1"/>
    </source>
</evidence>
<dbReference type="Gene3D" id="3.30.200.20">
    <property type="entry name" value="Phosphorylase Kinase, domain 1"/>
    <property type="match status" value="1"/>
</dbReference>
<dbReference type="FunFam" id="1.10.510.10:FF:000473">
    <property type="entry name" value="Putative wall-associated kinase"/>
    <property type="match status" value="1"/>
</dbReference>
<keyword evidence="7" id="KW-1133">Transmembrane helix</keyword>
<dbReference type="SMART" id="SM00220">
    <property type="entry name" value="S_TKc"/>
    <property type="match status" value="1"/>
</dbReference>
<keyword evidence="7" id="KW-0472">Membrane</keyword>
<keyword evidence="3" id="KW-0547">Nucleotide-binding</keyword>
<dbReference type="PROSITE" id="PS50011">
    <property type="entry name" value="PROTEIN_KINASE_DOM"/>
    <property type="match status" value="1"/>
</dbReference>
<reference evidence="10" key="2">
    <citation type="submission" date="2015-03" db="UniProtKB">
        <authorList>
            <consortium name="EnsemblPlants"/>
        </authorList>
    </citation>
    <scope>IDENTIFICATION</scope>
</reference>
<comment type="subcellular location">
    <subcellularLocation>
        <location evidence="1">Membrane</location>
        <topology evidence="1">Single-pass type I membrane protein</topology>
    </subcellularLocation>
</comment>
<evidence type="ECO:0000256" key="4">
    <source>
        <dbReference type="ARBA" id="ARBA00022840"/>
    </source>
</evidence>
<evidence type="ECO:0000256" key="5">
    <source>
        <dbReference type="ARBA" id="ARBA00023157"/>
    </source>
</evidence>
<dbReference type="InterPro" id="IPR045274">
    <property type="entry name" value="WAK-like"/>
</dbReference>
<dbReference type="Proteomes" id="UP000026960">
    <property type="component" value="Chromosome 4"/>
</dbReference>
<dbReference type="EnsemblPlants" id="OBART04G09190.1">
    <property type="protein sequence ID" value="OBART04G09190.1"/>
    <property type="gene ID" value="OBART04G09190"/>
</dbReference>
<dbReference type="PaxDb" id="65489-OBART04G09190.1"/>
<dbReference type="Gene3D" id="1.10.510.10">
    <property type="entry name" value="Transferase(Phosphotransferase) domain 1"/>
    <property type="match status" value="1"/>
</dbReference>
<evidence type="ECO:0000256" key="8">
    <source>
        <dbReference type="SAM" id="SignalP"/>
    </source>
</evidence>
<dbReference type="InterPro" id="IPR000719">
    <property type="entry name" value="Prot_kinase_dom"/>
</dbReference>
<feature type="domain" description="Protein kinase" evidence="9">
    <location>
        <begin position="531"/>
        <end position="795"/>
    </location>
</feature>
<evidence type="ECO:0000256" key="1">
    <source>
        <dbReference type="ARBA" id="ARBA00004479"/>
    </source>
</evidence>
<dbReference type="GO" id="GO:0007166">
    <property type="term" value="P:cell surface receptor signaling pathway"/>
    <property type="evidence" value="ECO:0007669"/>
    <property type="project" value="InterPro"/>
</dbReference>
<proteinExistence type="predicted"/>
<dbReference type="InterPro" id="IPR001245">
    <property type="entry name" value="Ser-Thr/Tyr_kinase_cat_dom"/>
</dbReference>
<organism evidence="10">
    <name type="scientific">Oryza barthii</name>
    <dbReference type="NCBI Taxonomy" id="65489"/>
    <lineage>
        <taxon>Eukaryota</taxon>
        <taxon>Viridiplantae</taxon>
        <taxon>Streptophyta</taxon>
        <taxon>Embryophyta</taxon>
        <taxon>Tracheophyta</taxon>
        <taxon>Spermatophyta</taxon>
        <taxon>Magnoliopsida</taxon>
        <taxon>Liliopsida</taxon>
        <taxon>Poales</taxon>
        <taxon>Poaceae</taxon>
        <taxon>BOP clade</taxon>
        <taxon>Oryzoideae</taxon>
        <taxon>Oryzeae</taxon>
        <taxon>Oryzinae</taxon>
        <taxon>Oryza</taxon>
    </lineage>
</organism>
<feature type="signal peptide" evidence="8">
    <location>
        <begin position="1"/>
        <end position="28"/>
    </location>
</feature>
<dbReference type="PANTHER" id="PTHR27005:SF288">
    <property type="entry name" value="OS04G0275100 PROTEIN"/>
    <property type="match status" value="1"/>
</dbReference>
<dbReference type="GO" id="GO:0004674">
    <property type="term" value="F:protein serine/threonine kinase activity"/>
    <property type="evidence" value="ECO:0007669"/>
    <property type="project" value="TreeGrafter"/>
</dbReference>
<dbReference type="GO" id="GO:0030247">
    <property type="term" value="F:polysaccharide binding"/>
    <property type="evidence" value="ECO:0007669"/>
    <property type="project" value="InterPro"/>
</dbReference>
<dbReference type="PROSITE" id="PS00108">
    <property type="entry name" value="PROTEIN_KINASE_ST"/>
    <property type="match status" value="1"/>
</dbReference>
<dbReference type="PANTHER" id="PTHR27005">
    <property type="entry name" value="WALL-ASSOCIATED RECEPTOR KINASE-LIKE 21"/>
    <property type="match status" value="1"/>
</dbReference>
<dbReference type="GO" id="GO:0005886">
    <property type="term" value="C:plasma membrane"/>
    <property type="evidence" value="ECO:0007669"/>
    <property type="project" value="TreeGrafter"/>
</dbReference>
<evidence type="ECO:0000256" key="2">
    <source>
        <dbReference type="ARBA" id="ARBA00022729"/>
    </source>
</evidence>
<dbReference type="Pfam" id="PF13947">
    <property type="entry name" value="GUB_WAK_bind"/>
    <property type="match status" value="1"/>
</dbReference>
<dbReference type="SUPFAM" id="SSF56112">
    <property type="entry name" value="Protein kinase-like (PK-like)"/>
    <property type="match status" value="1"/>
</dbReference>
<dbReference type="STRING" id="65489.A0A0D3FUQ4"/>
<dbReference type="InterPro" id="IPR011009">
    <property type="entry name" value="Kinase-like_dom_sf"/>
</dbReference>
<feature type="chain" id="PRO_5002262523" description="Protein kinase domain-containing protein" evidence="8">
    <location>
        <begin position="29"/>
        <end position="839"/>
    </location>
</feature>
<dbReference type="Gramene" id="OBART04G09190.1">
    <property type="protein sequence ID" value="OBART04G09190.1"/>
    <property type="gene ID" value="OBART04G09190"/>
</dbReference>
<evidence type="ECO:0000256" key="6">
    <source>
        <dbReference type="ARBA" id="ARBA00023180"/>
    </source>
</evidence>
<keyword evidence="4" id="KW-0067">ATP-binding</keyword>
<protein>
    <recommendedName>
        <fullName evidence="9">Protein kinase domain-containing protein</fullName>
    </recommendedName>
</protein>
<evidence type="ECO:0000313" key="11">
    <source>
        <dbReference type="Proteomes" id="UP000026960"/>
    </source>
</evidence>
<dbReference type="InterPro" id="IPR025287">
    <property type="entry name" value="WAK_GUB"/>
</dbReference>
<name>A0A0D3FUQ4_9ORYZ</name>
<keyword evidence="5" id="KW-1015">Disulfide bond</keyword>
<sequence length="839" mass="92244">MKMIFLSPAAYSLLVLVLLPMPTGGALAEPTLGGCNNSCGNLTFAYPFGIGHGCFRNTDFELICLHGDRTQPPSLFLHGGRLQVVDDIVVNSSDDINVHSFAVAMSDTISVVPGVDVYNYNWTSPGGIFLLTEAMVQIVGCDMDVYYNYNNKSVPLCIITCPNKKMTKAEAMMNCNVPLASNLSVTTKRNLTLAIVPCGIESNLLYTLPISNGVFLINQLAPGPLITGQAMPVSVGIAHAWIQIQQALDICAAAILASQEILIFRRAALVTKFISPAKCPGEISFISFTVGYNPFQQKADCSRLCGNISVPYPFGLEEGCFARKLFHLNCTDANSSTLRLDNYNQVTAIHVEEGVVQLKHAGSGKDDREFIAIDGEPHLYDGPWEYSISVGWAVANLTCPEAKQNASGYACISTNSSCVPMNSTSGYVGYRCNCTAGFHGNPYIQNGCIECPEKTEYDVRRNQCTAAYFGRNTVLIGTCSSIFAVLITLLVMQVIIHKRSIKRQLLIRQRDEYFQQHGGQLLSDMMKIDRNLEFKLYRQEDIGTVYKGFIGNIPVAIKRCKGMDESRRMEFGQELLILCRVNHDHVVKLLGCCLLFEVPILVYEFVPNKTLHDLLHGKEGGCYITLATRLRIAVESSQALGHLHSLARPILHGDVKSANILLGENLIAKVADFGCSIIARMDEEALVAKGTVGYLDPEYLQSCKLTDKSDVYSFGVVLVELLTGKKPRCLVSIFQDAMKEGMVDELIDEEIINEDDLEVIHQVAELTSRCLAMPGDKRPAMSQVAQELRRLTELVRQRPDAAGDLIAFREVARSFTGTIDSPGYTGSRITEYFTLGITS</sequence>
<evidence type="ECO:0000256" key="3">
    <source>
        <dbReference type="ARBA" id="ARBA00022741"/>
    </source>
</evidence>
<dbReference type="HOGENOM" id="CLU_000288_43_0_1"/>
<accession>A0A0D3FUQ4</accession>
<keyword evidence="2 8" id="KW-0732">Signal</keyword>
<dbReference type="AlphaFoldDB" id="A0A0D3FUQ4"/>
<dbReference type="GO" id="GO:0005524">
    <property type="term" value="F:ATP binding"/>
    <property type="evidence" value="ECO:0007669"/>
    <property type="project" value="UniProtKB-KW"/>
</dbReference>
<reference evidence="10" key="1">
    <citation type="journal article" date="2009" name="Rice">
        <title>De Novo Next Generation Sequencing of Plant Genomes.</title>
        <authorList>
            <person name="Rounsley S."/>
            <person name="Marri P.R."/>
            <person name="Yu Y."/>
            <person name="He R."/>
            <person name="Sisneros N."/>
            <person name="Goicoechea J.L."/>
            <person name="Lee S.J."/>
            <person name="Angelova A."/>
            <person name="Kudrna D."/>
            <person name="Luo M."/>
            <person name="Affourtit J."/>
            <person name="Desany B."/>
            <person name="Knight J."/>
            <person name="Niazi F."/>
            <person name="Egholm M."/>
            <person name="Wing R.A."/>
        </authorList>
    </citation>
    <scope>NUCLEOTIDE SEQUENCE [LARGE SCALE GENOMIC DNA]</scope>
    <source>
        <strain evidence="10">cv. IRGC 105608</strain>
    </source>
</reference>
<feature type="transmembrane region" description="Helical" evidence="7">
    <location>
        <begin position="474"/>
        <end position="496"/>
    </location>
</feature>
<dbReference type="Pfam" id="PF07714">
    <property type="entry name" value="PK_Tyr_Ser-Thr"/>
    <property type="match status" value="1"/>
</dbReference>
<keyword evidence="7" id="KW-0812">Transmembrane</keyword>
<keyword evidence="11" id="KW-1185">Reference proteome</keyword>